<dbReference type="RefSeq" id="WP_184532135.1">
    <property type="nucleotide sequence ID" value="NZ_JACHJW010000001.1"/>
</dbReference>
<evidence type="ECO:0000313" key="2">
    <source>
        <dbReference type="Proteomes" id="UP000578819"/>
    </source>
</evidence>
<organism evidence="1 2">
    <name type="scientific">Micromonospora polyrhachis</name>
    <dbReference type="NCBI Taxonomy" id="1282883"/>
    <lineage>
        <taxon>Bacteria</taxon>
        <taxon>Bacillati</taxon>
        <taxon>Actinomycetota</taxon>
        <taxon>Actinomycetes</taxon>
        <taxon>Micromonosporales</taxon>
        <taxon>Micromonosporaceae</taxon>
        <taxon>Micromonospora</taxon>
    </lineage>
</organism>
<evidence type="ECO:0000313" key="1">
    <source>
        <dbReference type="EMBL" id="MBB4956597.1"/>
    </source>
</evidence>
<proteinExistence type="predicted"/>
<gene>
    <name evidence="1" type="ORF">FHR38_000330</name>
</gene>
<sequence>MAGTALGGFSYKMTAGTCTPVLAELIEAAAEATIKLAPLPEPSEAA</sequence>
<dbReference type="Proteomes" id="UP000578819">
    <property type="component" value="Unassembled WGS sequence"/>
</dbReference>
<protein>
    <submittedName>
        <fullName evidence="1">Uncharacterized protein</fullName>
    </submittedName>
</protein>
<dbReference type="AlphaFoldDB" id="A0A7W7WMG7"/>
<name>A0A7W7WMG7_9ACTN</name>
<reference evidence="1 2" key="1">
    <citation type="submission" date="2020-08" db="EMBL/GenBank/DDBJ databases">
        <title>Sequencing the genomes of 1000 actinobacteria strains.</title>
        <authorList>
            <person name="Klenk H.-P."/>
        </authorList>
    </citation>
    <scope>NUCLEOTIDE SEQUENCE [LARGE SCALE GENOMIC DNA]</scope>
    <source>
        <strain evidence="1 2">DSM 45886</strain>
    </source>
</reference>
<comment type="caution">
    <text evidence="1">The sequence shown here is derived from an EMBL/GenBank/DDBJ whole genome shotgun (WGS) entry which is preliminary data.</text>
</comment>
<keyword evidence="2" id="KW-1185">Reference proteome</keyword>
<dbReference type="EMBL" id="JACHJW010000001">
    <property type="protein sequence ID" value="MBB4956597.1"/>
    <property type="molecule type" value="Genomic_DNA"/>
</dbReference>
<accession>A0A7W7WMG7</accession>